<dbReference type="InterPro" id="IPR004481">
    <property type="entry name" value="K/Na/Ca-exchanger"/>
</dbReference>
<evidence type="ECO:0000256" key="3">
    <source>
        <dbReference type="ARBA" id="ARBA00022989"/>
    </source>
</evidence>
<keyword evidence="3 5" id="KW-1133">Transmembrane helix</keyword>
<dbReference type="EMBL" id="BMCP01000003">
    <property type="protein sequence ID" value="GGE49446.1"/>
    <property type="molecule type" value="Genomic_DNA"/>
</dbReference>
<feature type="transmembrane region" description="Helical" evidence="5">
    <location>
        <begin position="6"/>
        <end position="25"/>
    </location>
</feature>
<dbReference type="PANTHER" id="PTHR10846">
    <property type="entry name" value="SODIUM/POTASSIUM/CALCIUM EXCHANGER"/>
    <property type="match status" value="1"/>
</dbReference>
<dbReference type="Pfam" id="PF01699">
    <property type="entry name" value="Na_Ca_ex"/>
    <property type="match status" value="2"/>
</dbReference>
<name>A0A8J2YJY1_9RHOB</name>
<dbReference type="GO" id="GO:0006874">
    <property type="term" value="P:intracellular calcium ion homeostasis"/>
    <property type="evidence" value="ECO:0007669"/>
    <property type="project" value="TreeGrafter"/>
</dbReference>
<feature type="transmembrane region" description="Helical" evidence="5">
    <location>
        <begin position="233"/>
        <end position="250"/>
    </location>
</feature>
<dbReference type="GO" id="GO:0005886">
    <property type="term" value="C:plasma membrane"/>
    <property type="evidence" value="ECO:0007669"/>
    <property type="project" value="TreeGrafter"/>
</dbReference>
<dbReference type="AlphaFoldDB" id="A0A8J2YJY1"/>
<proteinExistence type="predicted"/>
<sequence>MDFAQFSPVINAIIFVAAGVVVWLAGARITTYANALSIKTGFGEAIVGMLLLAGITSLPEVGVTITSAATGAVDMAVNSMFGSIAFQIVILAVVDLLIGRRALTAVVPDPMVMLQGGLNVLLLALVVAGMIVGDVSIAGVGAWVWASLGAYVASVYIMAQSQGRRPWLAASHGKVDRRLDEQRKKAQAAAGDEHGDESLTRIIVWIAGLAAVVLGAGYLLAMTGDALAEQSGLGGSFMGFLLLAAASSLPELSTAITAAQKGLYTLAISDILGTNLINIALLFPIDAISDGEPVLNASGRFAQFGALLGIMVTALFVVGLAERGDKTVARMGLDSIAVFAVYGIGLIILYVLR</sequence>
<keyword evidence="4 5" id="KW-0472">Membrane</keyword>
<evidence type="ECO:0000259" key="6">
    <source>
        <dbReference type="Pfam" id="PF01699"/>
    </source>
</evidence>
<feature type="transmembrane region" description="Helical" evidence="5">
    <location>
        <begin position="111"/>
        <end position="131"/>
    </location>
</feature>
<reference evidence="7" key="2">
    <citation type="submission" date="2020-09" db="EMBL/GenBank/DDBJ databases">
        <authorList>
            <person name="Sun Q."/>
            <person name="Sedlacek I."/>
        </authorList>
    </citation>
    <scope>NUCLEOTIDE SEQUENCE</scope>
    <source>
        <strain evidence="7">CCM 7684</strain>
    </source>
</reference>
<feature type="transmembrane region" description="Helical" evidence="5">
    <location>
        <begin position="202"/>
        <end position="221"/>
    </location>
</feature>
<reference evidence="7" key="1">
    <citation type="journal article" date="2014" name="Int. J. Syst. Evol. Microbiol.">
        <title>Complete genome sequence of Corynebacterium casei LMG S-19264T (=DSM 44701T), isolated from a smear-ripened cheese.</title>
        <authorList>
            <consortium name="US DOE Joint Genome Institute (JGI-PGF)"/>
            <person name="Walter F."/>
            <person name="Albersmeier A."/>
            <person name="Kalinowski J."/>
            <person name="Ruckert C."/>
        </authorList>
    </citation>
    <scope>NUCLEOTIDE SEQUENCE</scope>
    <source>
        <strain evidence="7">CCM 7684</strain>
    </source>
</reference>
<dbReference type="Gene3D" id="1.20.1420.30">
    <property type="entry name" value="NCX, central ion-binding region"/>
    <property type="match status" value="2"/>
</dbReference>
<accession>A0A8J2YJY1</accession>
<dbReference type="PANTHER" id="PTHR10846:SF8">
    <property type="entry name" value="INNER MEMBRANE PROTEIN YRBG"/>
    <property type="match status" value="1"/>
</dbReference>
<dbReference type="GO" id="GO:0008273">
    <property type="term" value="F:calcium, potassium:sodium antiporter activity"/>
    <property type="evidence" value="ECO:0007669"/>
    <property type="project" value="TreeGrafter"/>
</dbReference>
<dbReference type="RefSeq" id="WP_229729460.1">
    <property type="nucleotide sequence ID" value="NZ_BMCP01000003.1"/>
</dbReference>
<feature type="transmembrane region" description="Helical" evidence="5">
    <location>
        <begin position="46"/>
        <end position="68"/>
    </location>
</feature>
<feature type="transmembrane region" description="Helical" evidence="5">
    <location>
        <begin position="137"/>
        <end position="159"/>
    </location>
</feature>
<evidence type="ECO:0000256" key="1">
    <source>
        <dbReference type="ARBA" id="ARBA00004141"/>
    </source>
</evidence>
<evidence type="ECO:0000313" key="7">
    <source>
        <dbReference type="EMBL" id="GGE49446.1"/>
    </source>
</evidence>
<dbReference type="Proteomes" id="UP000602745">
    <property type="component" value="Unassembled WGS sequence"/>
</dbReference>
<feature type="transmembrane region" description="Helical" evidence="5">
    <location>
        <begin position="262"/>
        <end position="281"/>
    </location>
</feature>
<feature type="domain" description="Sodium/calcium exchanger membrane region" evidence="6">
    <location>
        <begin position="203"/>
        <end position="350"/>
    </location>
</feature>
<comment type="subcellular location">
    <subcellularLocation>
        <location evidence="1">Membrane</location>
        <topology evidence="1">Multi-pass membrane protein</topology>
    </subcellularLocation>
</comment>
<feature type="domain" description="Sodium/calcium exchanger membrane region" evidence="6">
    <location>
        <begin position="12"/>
        <end position="157"/>
    </location>
</feature>
<comment type="caution">
    <text evidence="7">The sequence shown here is derived from an EMBL/GenBank/DDBJ whole genome shotgun (WGS) entry which is preliminary data.</text>
</comment>
<feature type="transmembrane region" description="Helical" evidence="5">
    <location>
        <begin position="333"/>
        <end position="352"/>
    </location>
</feature>
<feature type="transmembrane region" description="Helical" evidence="5">
    <location>
        <begin position="80"/>
        <end position="99"/>
    </location>
</feature>
<evidence type="ECO:0000256" key="5">
    <source>
        <dbReference type="SAM" id="Phobius"/>
    </source>
</evidence>
<dbReference type="InterPro" id="IPR004837">
    <property type="entry name" value="NaCa_Exmemb"/>
</dbReference>
<feature type="transmembrane region" description="Helical" evidence="5">
    <location>
        <begin position="301"/>
        <end position="321"/>
    </location>
</feature>
<keyword evidence="2 5" id="KW-0812">Transmembrane</keyword>
<keyword evidence="8" id="KW-1185">Reference proteome</keyword>
<dbReference type="GO" id="GO:0005262">
    <property type="term" value="F:calcium channel activity"/>
    <property type="evidence" value="ECO:0007669"/>
    <property type="project" value="TreeGrafter"/>
</dbReference>
<evidence type="ECO:0000256" key="4">
    <source>
        <dbReference type="ARBA" id="ARBA00023136"/>
    </source>
</evidence>
<evidence type="ECO:0000256" key="2">
    <source>
        <dbReference type="ARBA" id="ARBA00022692"/>
    </source>
</evidence>
<gene>
    <name evidence="7" type="ORF">GCM10007276_28250</name>
</gene>
<organism evidence="7 8">
    <name type="scientific">Agaricicola taiwanensis</name>
    <dbReference type="NCBI Taxonomy" id="591372"/>
    <lineage>
        <taxon>Bacteria</taxon>
        <taxon>Pseudomonadati</taxon>
        <taxon>Pseudomonadota</taxon>
        <taxon>Alphaproteobacteria</taxon>
        <taxon>Rhodobacterales</taxon>
        <taxon>Paracoccaceae</taxon>
        <taxon>Agaricicola</taxon>
    </lineage>
</organism>
<protein>
    <recommendedName>
        <fullName evidence="6">Sodium/calcium exchanger membrane region domain-containing protein</fullName>
    </recommendedName>
</protein>
<dbReference type="InterPro" id="IPR044880">
    <property type="entry name" value="NCX_ion-bd_dom_sf"/>
</dbReference>
<evidence type="ECO:0000313" key="8">
    <source>
        <dbReference type="Proteomes" id="UP000602745"/>
    </source>
</evidence>